<evidence type="ECO:0000313" key="2">
    <source>
        <dbReference type="EMBL" id="KAJ7982152.1"/>
    </source>
</evidence>
<protein>
    <submittedName>
        <fullName evidence="2">Proline-rich family protein</fullName>
    </submittedName>
</protein>
<gene>
    <name evidence="2" type="ORF">O6P43_001307</name>
</gene>
<reference evidence="2 3" key="1">
    <citation type="journal article" date="2023" name="Science">
        <title>Elucidation of the pathway for biosynthesis of saponin adjuvants from the soapbark tree.</title>
        <authorList>
            <person name="Reed J."/>
            <person name="Orme A."/>
            <person name="El-Demerdash A."/>
            <person name="Owen C."/>
            <person name="Martin L.B.B."/>
            <person name="Misra R.C."/>
            <person name="Kikuchi S."/>
            <person name="Rejzek M."/>
            <person name="Martin A.C."/>
            <person name="Harkess A."/>
            <person name="Leebens-Mack J."/>
            <person name="Louveau T."/>
            <person name="Stephenson M.J."/>
            <person name="Osbourn A."/>
        </authorList>
    </citation>
    <scope>NUCLEOTIDE SEQUENCE [LARGE SCALE GENOMIC DNA]</scope>
    <source>
        <strain evidence="2">S10</strain>
    </source>
</reference>
<dbReference type="KEGG" id="qsa:O6P43_001307"/>
<proteinExistence type="predicted"/>
<comment type="caution">
    <text evidence="2">The sequence shown here is derived from an EMBL/GenBank/DDBJ whole genome shotgun (WGS) entry which is preliminary data.</text>
</comment>
<dbReference type="Proteomes" id="UP001163823">
    <property type="component" value="Chromosome 1"/>
</dbReference>
<feature type="compositionally biased region" description="Low complexity" evidence="1">
    <location>
        <begin position="197"/>
        <end position="206"/>
    </location>
</feature>
<accession>A0AAD7QIH2</accession>
<evidence type="ECO:0000256" key="1">
    <source>
        <dbReference type="SAM" id="MobiDB-lite"/>
    </source>
</evidence>
<feature type="compositionally biased region" description="Low complexity" evidence="1">
    <location>
        <begin position="8"/>
        <end position="40"/>
    </location>
</feature>
<dbReference type="AlphaFoldDB" id="A0AAD7QIH2"/>
<feature type="region of interest" description="Disordered" evidence="1">
    <location>
        <begin position="78"/>
        <end position="101"/>
    </location>
</feature>
<dbReference type="PANTHER" id="PTHR37173:SF1">
    <property type="entry name" value="PROLINE-RICH FAMILY PROTEIN"/>
    <property type="match status" value="1"/>
</dbReference>
<name>A0AAD7QIH2_QUISA</name>
<feature type="compositionally biased region" description="Basic and acidic residues" evidence="1">
    <location>
        <begin position="208"/>
        <end position="222"/>
    </location>
</feature>
<feature type="region of interest" description="Disordered" evidence="1">
    <location>
        <begin position="1"/>
        <end position="60"/>
    </location>
</feature>
<organism evidence="2 3">
    <name type="scientific">Quillaja saponaria</name>
    <name type="common">Soap bark tree</name>
    <dbReference type="NCBI Taxonomy" id="32244"/>
    <lineage>
        <taxon>Eukaryota</taxon>
        <taxon>Viridiplantae</taxon>
        <taxon>Streptophyta</taxon>
        <taxon>Embryophyta</taxon>
        <taxon>Tracheophyta</taxon>
        <taxon>Spermatophyta</taxon>
        <taxon>Magnoliopsida</taxon>
        <taxon>eudicotyledons</taxon>
        <taxon>Gunneridae</taxon>
        <taxon>Pentapetalae</taxon>
        <taxon>rosids</taxon>
        <taxon>fabids</taxon>
        <taxon>Fabales</taxon>
        <taxon>Quillajaceae</taxon>
        <taxon>Quillaja</taxon>
    </lineage>
</organism>
<evidence type="ECO:0000313" key="3">
    <source>
        <dbReference type="Proteomes" id="UP001163823"/>
    </source>
</evidence>
<dbReference type="PANTHER" id="PTHR37173">
    <property type="entry name" value="HYDROXYPROLINE-RICH GLYCOPROTEIN FAMILY PROTEIN"/>
    <property type="match status" value="1"/>
</dbReference>
<feature type="compositionally biased region" description="Polar residues" evidence="1">
    <location>
        <begin position="82"/>
        <end position="91"/>
    </location>
</feature>
<feature type="compositionally biased region" description="Acidic residues" evidence="1">
    <location>
        <begin position="260"/>
        <end position="271"/>
    </location>
</feature>
<dbReference type="EMBL" id="JARAOO010000001">
    <property type="protein sequence ID" value="KAJ7982152.1"/>
    <property type="molecule type" value="Genomic_DNA"/>
</dbReference>
<feature type="region of interest" description="Disordered" evidence="1">
    <location>
        <begin position="197"/>
        <end position="222"/>
    </location>
</feature>
<feature type="region of interest" description="Disordered" evidence="1">
    <location>
        <begin position="235"/>
        <end position="274"/>
    </location>
</feature>
<keyword evidence="3" id="KW-1185">Reference proteome</keyword>
<sequence>MAVDSSPTTTATTTTASQAVRTPTATITTTGTTIAAARPLTNPPSSRPISPIPQPQPQLNHLQNAHQYPSQALYTAQPLPFRNSSPHSNPQLAKPHDPTQGVLYPVASSGRGFLPKGIRPMSTEQMVTVVNPSGYPPRPVVTFPHGVQTIGSLPMDSLNHPLHMMRPPYLQYPHVGSPVVTGSVHIKGVPVSANPKVVPPSSVSDSNGYKDIKDTRETSRDDNLAVVRDRKPQYGNGINVLPKPLPASMVGTPLSNKEEDKDEEEEDEESVENFSEKDLLKIHIRRAKKVRAQLREERLHRIARYRSRLGLLLPPPVEQLRNDVAAGN</sequence>
<feature type="compositionally biased region" description="Pro residues" evidence="1">
    <location>
        <begin position="41"/>
        <end position="56"/>
    </location>
</feature>